<dbReference type="InterPro" id="IPR036388">
    <property type="entry name" value="WH-like_DNA-bd_sf"/>
</dbReference>
<protein>
    <submittedName>
        <fullName evidence="3">Uncharacterized protein</fullName>
    </submittedName>
</protein>
<dbReference type="InterPro" id="IPR014772">
    <property type="entry name" value="Munc13_dom-2"/>
</dbReference>
<dbReference type="GO" id="GO:0035556">
    <property type="term" value="P:intracellular signal transduction"/>
    <property type="evidence" value="ECO:0007669"/>
    <property type="project" value="InterPro"/>
</dbReference>
<dbReference type="OrthoDB" id="10071880at2759"/>
<feature type="compositionally biased region" description="Basic and acidic residues" evidence="2">
    <location>
        <begin position="1580"/>
        <end position="1590"/>
    </location>
</feature>
<dbReference type="InterPro" id="IPR052095">
    <property type="entry name" value="UNC-13_domain"/>
</dbReference>
<dbReference type="PANTHER" id="PTHR45999">
    <property type="entry name" value="UNC-13-4A, ISOFORM B"/>
    <property type="match status" value="1"/>
</dbReference>
<dbReference type="InterPro" id="IPR000591">
    <property type="entry name" value="DEP_dom"/>
</dbReference>
<feature type="region of interest" description="Disordered" evidence="2">
    <location>
        <begin position="977"/>
        <end position="1011"/>
    </location>
</feature>
<evidence type="ECO:0000313" key="4">
    <source>
        <dbReference type="Proteomes" id="UP000749559"/>
    </source>
</evidence>
<feature type="region of interest" description="Disordered" evidence="2">
    <location>
        <begin position="1525"/>
        <end position="1593"/>
    </location>
</feature>
<feature type="region of interest" description="Disordered" evidence="2">
    <location>
        <begin position="685"/>
        <end position="716"/>
    </location>
</feature>
<sequence>MSLTLIRLNCVLECLWQHEENVWRSIDLGSEDGSGCLTPGVGAIVLKHGSAVRNIHGYFSNLDCRKCCLSLAGCPNVDGTMRPVEGNERDSGIVETHNALLSSSNNSSDFLNEDDLQLFKHVLLCAQFPVLGAPDPPSGITPTPLPHHSRHSQIDIAKSSRAGVVISPSSGIDTASDLEDSAACIQAETLCEILRQSLKLSKQRTRHYESKAYEQYGRKQLDRILVEELANQLSLLERNCHPYYSVSNFQSSNAYDRWQQSTRRHITALIAKFWHSTVPSHHKLGDDSYEWTYNNVHRLYKQLLQKLINYEKSFEVHRGRDSKMVLLSSASGRLLQEFALRYGVDDSYRKLVYLEHVVDNFEATPQYIEHVCDLVKQMMYILTTQGGTGSLVKSEVEMLKESTSNLFRACRHHFVSMKTSFECNRPGGGVESLMRLLGLVLQLRHNLFCTIQKPITEYFQQFVKEGCYERYSAMKQSAMEGLEIHNNDITPKLVNTLIFNLRDEIQDYKTNFTSTFERYFDISSVCGQILYNLLMIDVQCLDIPNNSSVKEIDLQYVGLAHRLNTLDMDWAQFINPVKQTWRHQFSSQILNWLDCVRYSMGRLTLQSIGMDKFTDLDIPSKGSLSSGQRSRTVSIGSLTPSLNSAFDNYQVSNSSTPTSAQHNEPSNWVKVSQSIPVRLSITERPNANTNALSNAQDIDQGDQINTEHKERHKRSLNEIRVNALMQPQRYSSSSGFEDNYGFARPVSSLSLNFEPTLTGITDDAGLSHSLGSAEDEDHLNHHLSPNRFSFSSPSLDSFQPEATPGSNHTFRQQSSPSSLPSPEHQYLHVDISEVRARSASPLTSTQVPLNEDIRQQEPINVSAICEVIGHIDMDSDSDTIESEIAGCGSPYPDLSVLPKPKAVKQHTGLDDNNEYYTKETNGNCANNGRRTPMNIKHYAHSPNNNTMQSKDTFQQKETFQRKDMIQSPGTQILKKILPTQSTQNTPKSTNPPVQPTGQKRQTVSPSSSDVSTLLVSGSLLDTIVMFNRMINFSQTMCNTICPMSHNDNESYATSATDSTMQTNTNMGTGDNKDTAATNTQDRMQEIMFTRKSIYEKVLQLLSRGVHVYGMNILCMDACGMMGPLARKLLGDQLVDDMVALRGEKLIWGCRHMARGDSDCLAYTERKSKFIADKHEPIDHEMCMRICNTATMLEVLPVFKNRAIAALEVSRLSALLRNMEPPLSEELSKLMQEYAVIDTFQNRYHAGSSRSTPTTESSGSSNLSLGGSTDILLADVIFGECKHKLEAILAGQINILAYRINLFFRDTLHFLLALDAPYLPLDIRLRPLTEFLTNHWTALGQWLYSHLSHRVTIKLWEYIVKDFENEALNVCHFEGATDYQAELVSQSLAFFLKMFYKEGQKVDLDTLTSKVSGVTFILELYSFPSRRLVSLYYQMCKQDASDSEMPPVRTPGLPASVLEKMKRSLHAIRKCFTGKQLVDWVVNNVNENILHNVTGSAIRNRQSKRHSAMQVGQMMLAQEVLLNVDDDAPSSQGSRSNSESEGYPEVTLLRRPMSSGLMSVGHDRDDSDTDTDVMKGSSPEAGERRDNESKRFSIGTPVCSETYDAMNVSTSVPQDTDSSDSSSSYSSDVFYDCPERYYCFATILDNDVKMVREEISHETDQVFMTRIQFDSQFKDNTVSNLVTKCNEFNIKPEYILGVLFSRRYDDDTVKCFLEWLPDDVLDKLWGRYESTEKDYFGCFG</sequence>
<dbReference type="PROSITE" id="PS50890">
    <property type="entry name" value="PUA"/>
    <property type="match status" value="1"/>
</dbReference>
<evidence type="ECO:0000313" key="3">
    <source>
        <dbReference type="EMBL" id="CAH1787267.1"/>
    </source>
</evidence>
<keyword evidence="1" id="KW-0268">Exocytosis</keyword>
<dbReference type="Proteomes" id="UP000749559">
    <property type="component" value="Unassembled WGS sequence"/>
</dbReference>
<feature type="compositionally biased region" description="Polar residues" evidence="2">
    <location>
        <begin position="978"/>
        <end position="1011"/>
    </location>
</feature>
<proteinExistence type="predicted"/>
<dbReference type="GO" id="GO:0006887">
    <property type="term" value="P:exocytosis"/>
    <property type="evidence" value="ECO:0007669"/>
    <property type="project" value="UniProtKB-KW"/>
</dbReference>
<dbReference type="CDD" id="cd04371">
    <property type="entry name" value="DEP"/>
    <property type="match status" value="1"/>
</dbReference>
<feature type="compositionally biased region" description="Low complexity" evidence="2">
    <location>
        <begin position="1529"/>
        <end position="1540"/>
    </location>
</feature>
<dbReference type="Gene3D" id="1.10.10.10">
    <property type="entry name" value="Winged helix-like DNA-binding domain superfamily/Winged helix DNA-binding domain"/>
    <property type="match status" value="1"/>
</dbReference>
<feature type="compositionally biased region" description="Polar residues" evidence="2">
    <location>
        <begin position="685"/>
        <end position="697"/>
    </location>
</feature>
<evidence type="ECO:0000256" key="1">
    <source>
        <dbReference type="ARBA" id="ARBA00022483"/>
    </source>
</evidence>
<dbReference type="InterPro" id="IPR036390">
    <property type="entry name" value="WH_DNA-bd_sf"/>
</dbReference>
<organism evidence="3 4">
    <name type="scientific">Owenia fusiformis</name>
    <name type="common">Polychaete worm</name>
    <dbReference type="NCBI Taxonomy" id="6347"/>
    <lineage>
        <taxon>Eukaryota</taxon>
        <taxon>Metazoa</taxon>
        <taxon>Spiralia</taxon>
        <taxon>Lophotrochozoa</taxon>
        <taxon>Annelida</taxon>
        <taxon>Polychaeta</taxon>
        <taxon>Sedentaria</taxon>
        <taxon>Canalipalpata</taxon>
        <taxon>Sabellida</taxon>
        <taxon>Oweniida</taxon>
        <taxon>Oweniidae</taxon>
        <taxon>Owenia</taxon>
    </lineage>
</organism>
<accession>A0A8J1TZ00</accession>
<feature type="compositionally biased region" description="Polar residues" evidence="2">
    <location>
        <begin position="804"/>
        <end position="813"/>
    </location>
</feature>
<evidence type="ECO:0000256" key="2">
    <source>
        <dbReference type="SAM" id="MobiDB-lite"/>
    </source>
</evidence>
<dbReference type="PANTHER" id="PTHR45999:SF6">
    <property type="entry name" value="MHD2 DOMAIN-CONTAINING PROTEIN"/>
    <property type="match status" value="1"/>
</dbReference>
<comment type="caution">
    <text evidence="3">The sequence shown here is derived from an EMBL/GenBank/DDBJ whole genome shotgun (WGS) entry which is preliminary data.</text>
</comment>
<dbReference type="EMBL" id="CAIIXF020000006">
    <property type="protein sequence ID" value="CAH1787267.1"/>
    <property type="molecule type" value="Genomic_DNA"/>
</dbReference>
<dbReference type="SUPFAM" id="SSF46785">
    <property type="entry name" value="Winged helix' DNA-binding domain"/>
    <property type="match status" value="1"/>
</dbReference>
<feature type="region of interest" description="Disordered" evidence="2">
    <location>
        <begin position="768"/>
        <end position="824"/>
    </location>
</feature>
<dbReference type="GO" id="GO:0099503">
    <property type="term" value="C:secretory vesicle"/>
    <property type="evidence" value="ECO:0007669"/>
    <property type="project" value="TreeGrafter"/>
</dbReference>
<name>A0A8J1TZ00_OWEFU</name>
<reference evidence="3" key="1">
    <citation type="submission" date="2022-03" db="EMBL/GenBank/DDBJ databases">
        <authorList>
            <person name="Martin C."/>
        </authorList>
    </citation>
    <scope>NUCLEOTIDE SEQUENCE</scope>
</reference>
<gene>
    <name evidence="3" type="ORF">OFUS_LOCUS13007</name>
</gene>
<feature type="compositionally biased region" description="Polar residues" evidence="2">
    <location>
        <begin position="786"/>
        <end position="797"/>
    </location>
</feature>
<keyword evidence="4" id="KW-1185">Reference proteome</keyword>
<dbReference type="PROSITE" id="PS51259">
    <property type="entry name" value="MHD2"/>
    <property type="match status" value="1"/>
</dbReference>
<dbReference type="PROSITE" id="PS50186">
    <property type="entry name" value="DEP"/>
    <property type="match status" value="1"/>
</dbReference>